<name>A0A8S4QZL4_9NEOP</name>
<dbReference type="Pfam" id="PF13358">
    <property type="entry name" value="DDE_3"/>
    <property type="match status" value="1"/>
</dbReference>
<dbReference type="Proteomes" id="UP000838756">
    <property type="component" value="Unassembled WGS sequence"/>
</dbReference>
<protein>
    <submittedName>
        <fullName evidence="2">Jg27688 protein</fullName>
    </submittedName>
</protein>
<evidence type="ECO:0000313" key="3">
    <source>
        <dbReference type="Proteomes" id="UP000838756"/>
    </source>
</evidence>
<feature type="domain" description="Tc1-like transposase DDE" evidence="1">
    <location>
        <begin position="47"/>
        <end position="100"/>
    </location>
</feature>
<dbReference type="InterPro" id="IPR036397">
    <property type="entry name" value="RNaseH_sf"/>
</dbReference>
<accession>A0A8S4QZL4</accession>
<dbReference type="AlphaFoldDB" id="A0A8S4QZL4"/>
<dbReference type="InterPro" id="IPR038717">
    <property type="entry name" value="Tc1-like_DDE_dom"/>
</dbReference>
<evidence type="ECO:0000313" key="2">
    <source>
        <dbReference type="EMBL" id="CAH2228579.1"/>
    </source>
</evidence>
<evidence type="ECO:0000259" key="1">
    <source>
        <dbReference type="Pfam" id="PF13358"/>
    </source>
</evidence>
<reference evidence="2" key="1">
    <citation type="submission" date="2022-03" db="EMBL/GenBank/DDBJ databases">
        <authorList>
            <person name="Lindestad O."/>
        </authorList>
    </citation>
    <scope>NUCLEOTIDE SEQUENCE</scope>
</reference>
<keyword evidence="3" id="KW-1185">Reference proteome</keyword>
<proteinExistence type="predicted"/>
<gene>
    <name evidence="2" type="primary">jg27688</name>
    <name evidence="2" type="ORF">PAEG_LOCUS8376</name>
</gene>
<dbReference type="Gene3D" id="3.30.420.10">
    <property type="entry name" value="Ribonuclease H-like superfamily/Ribonuclease H"/>
    <property type="match status" value="1"/>
</dbReference>
<dbReference type="OrthoDB" id="4843387at2759"/>
<dbReference type="EMBL" id="CAKXAJ010024272">
    <property type="protein sequence ID" value="CAH2228579.1"/>
    <property type="molecule type" value="Genomic_DNA"/>
</dbReference>
<dbReference type="GO" id="GO:0003676">
    <property type="term" value="F:nucleic acid binding"/>
    <property type="evidence" value="ECO:0007669"/>
    <property type="project" value="InterPro"/>
</dbReference>
<sequence>MVSAGICFGARTDLVVIDRGSLTADRYIGEVLEENFVLFSPYTGDDLVFMQNNARPHTARVTQAYLNDMNITVTEWPARSPDMNPIGHVWDLLKRKVESRIPAPANVGELRIAVVLEWRRLSQETIDICPAICLNG</sequence>
<organism evidence="2 3">
    <name type="scientific">Pararge aegeria aegeria</name>
    <dbReference type="NCBI Taxonomy" id="348720"/>
    <lineage>
        <taxon>Eukaryota</taxon>
        <taxon>Metazoa</taxon>
        <taxon>Ecdysozoa</taxon>
        <taxon>Arthropoda</taxon>
        <taxon>Hexapoda</taxon>
        <taxon>Insecta</taxon>
        <taxon>Pterygota</taxon>
        <taxon>Neoptera</taxon>
        <taxon>Endopterygota</taxon>
        <taxon>Lepidoptera</taxon>
        <taxon>Glossata</taxon>
        <taxon>Ditrysia</taxon>
        <taxon>Papilionoidea</taxon>
        <taxon>Nymphalidae</taxon>
        <taxon>Satyrinae</taxon>
        <taxon>Satyrini</taxon>
        <taxon>Parargina</taxon>
        <taxon>Pararge</taxon>
    </lineage>
</organism>
<comment type="caution">
    <text evidence="2">The sequence shown here is derived from an EMBL/GenBank/DDBJ whole genome shotgun (WGS) entry which is preliminary data.</text>
</comment>